<dbReference type="RefSeq" id="WP_338778131.1">
    <property type="nucleotide sequence ID" value="NZ_CP147407.1"/>
</dbReference>
<sequence length="82" mass="9444">MLEPKIFELENKLVFIFVFHHEGHAVEAEFLCSNNNIVDLIVRYKGPAELAAVRSRAEILAEKVIEDHLSRKSEDNEYSDSK</sequence>
<proteinExistence type="predicted"/>
<reference evidence="1 2" key="1">
    <citation type="submission" date="2024-02" db="EMBL/GenBank/DDBJ databases">
        <title>Seven novel Bacillus-like species.</title>
        <authorList>
            <person name="Liu G."/>
        </authorList>
    </citation>
    <scope>NUCLEOTIDE SEQUENCE [LARGE SCALE GENOMIC DNA]</scope>
    <source>
        <strain evidence="1 2">FJAT-52054</strain>
    </source>
</reference>
<accession>A0ABZ2NEN9</accession>
<dbReference type="Proteomes" id="UP001377337">
    <property type="component" value="Chromosome"/>
</dbReference>
<evidence type="ECO:0000313" key="1">
    <source>
        <dbReference type="EMBL" id="WXB96236.1"/>
    </source>
</evidence>
<evidence type="ECO:0000313" key="2">
    <source>
        <dbReference type="Proteomes" id="UP001377337"/>
    </source>
</evidence>
<protein>
    <submittedName>
        <fullName evidence="1">Uncharacterized protein</fullName>
    </submittedName>
</protein>
<dbReference type="EMBL" id="CP147407">
    <property type="protein sequence ID" value="WXB96236.1"/>
    <property type="molecule type" value="Genomic_DNA"/>
</dbReference>
<keyword evidence="2" id="KW-1185">Reference proteome</keyword>
<name>A0ABZ2NEN9_9BACI</name>
<organism evidence="1 2">
    <name type="scientific">Metabacillus sediminis</name>
    <dbReference type="NCBI Taxonomy" id="3117746"/>
    <lineage>
        <taxon>Bacteria</taxon>
        <taxon>Bacillati</taxon>
        <taxon>Bacillota</taxon>
        <taxon>Bacilli</taxon>
        <taxon>Bacillales</taxon>
        <taxon>Bacillaceae</taxon>
        <taxon>Metabacillus</taxon>
    </lineage>
</organism>
<gene>
    <name evidence="1" type="ORF">WCV65_17105</name>
</gene>